<keyword evidence="3" id="KW-1185">Reference proteome</keyword>
<dbReference type="KEGG" id="clec:106668092"/>
<dbReference type="OrthoDB" id="6349206at2759"/>
<feature type="transmembrane region" description="Helical" evidence="1">
    <location>
        <begin position="39"/>
        <end position="61"/>
    </location>
</feature>
<keyword evidence="1" id="KW-1133">Transmembrane helix</keyword>
<name>A0A8I6RXU7_CIMLE</name>
<keyword evidence="1" id="KW-0472">Membrane</keyword>
<reference evidence="2" key="1">
    <citation type="submission" date="2022-01" db="UniProtKB">
        <authorList>
            <consortium name="EnsemblMetazoa"/>
        </authorList>
    </citation>
    <scope>IDENTIFICATION</scope>
</reference>
<feature type="transmembrane region" description="Helical" evidence="1">
    <location>
        <begin position="12"/>
        <end position="33"/>
    </location>
</feature>
<dbReference type="RefSeq" id="XP_014252004.1">
    <property type="nucleotide sequence ID" value="XM_014396518.2"/>
</dbReference>
<protein>
    <submittedName>
        <fullName evidence="2">Uncharacterized protein</fullName>
    </submittedName>
</protein>
<feature type="transmembrane region" description="Helical" evidence="1">
    <location>
        <begin position="105"/>
        <end position="125"/>
    </location>
</feature>
<organism evidence="2 3">
    <name type="scientific">Cimex lectularius</name>
    <name type="common">Bed bug</name>
    <name type="synonym">Acanthia lectularia</name>
    <dbReference type="NCBI Taxonomy" id="79782"/>
    <lineage>
        <taxon>Eukaryota</taxon>
        <taxon>Metazoa</taxon>
        <taxon>Ecdysozoa</taxon>
        <taxon>Arthropoda</taxon>
        <taxon>Hexapoda</taxon>
        <taxon>Insecta</taxon>
        <taxon>Pterygota</taxon>
        <taxon>Neoptera</taxon>
        <taxon>Paraneoptera</taxon>
        <taxon>Hemiptera</taxon>
        <taxon>Heteroptera</taxon>
        <taxon>Panheteroptera</taxon>
        <taxon>Cimicomorpha</taxon>
        <taxon>Cimicidae</taxon>
        <taxon>Cimex</taxon>
    </lineage>
</organism>
<evidence type="ECO:0000256" key="1">
    <source>
        <dbReference type="SAM" id="Phobius"/>
    </source>
</evidence>
<dbReference type="AlphaFoldDB" id="A0A8I6RXU7"/>
<proteinExistence type="predicted"/>
<accession>A0A8I6RXU7</accession>
<sequence>MTDLNKKTTIVKIVALILASVCYGLLIGFHASIQTPYERLLICAVFAGFLVLYIALVIGVFTGREVDKDLNSVWALYGFAAYIGAGVLCIIMYSDNSSTEGFLGVATGAVSIVQGLVVGLDAWFLQNN</sequence>
<dbReference type="GeneID" id="106668092"/>
<keyword evidence="1" id="KW-0812">Transmembrane</keyword>
<evidence type="ECO:0000313" key="2">
    <source>
        <dbReference type="EnsemblMetazoa" id="XP_014252004.1"/>
    </source>
</evidence>
<evidence type="ECO:0000313" key="3">
    <source>
        <dbReference type="Proteomes" id="UP000494040"/>
    </source>
</evidence>
<dbReference type="EnsemblMetazoa" id="XM_014396518.2">
    <property type="protein sequence ID" value="XP_014252004.1"/>
    <property type="gene ID" value="LOC106668092"/>
</dbReference>
<feature type="transmembrane region" description="Helical" evidence="1">
    <location>
        <begin position="73"/>
        <end position="93"/>
    </location>
</feature>
<dbReference type="Proteomes" id="UP000494040">
    <property type="component" value="Unassembled WGS sequence"/>
</dbReference>